<dbReference type="RefSeq" id="WP_257464649.1">
    <property type="nucleotide sequence ID" value="NZ_BAABXP010000001.1"/>
</dbReference>
<dbReference type="PANTHER" id="PTHR41260">
    <property type="entry name" value="PROTEIN ECSC"/>
    <property type="match status" value="1"/>
</dbReference>
<gene>
    <name evidence="1" type="ORF">ABID24_001862</name>
</gene>
<dbReference type="EMBL" id="JBEPMJ010000012">
    <property type="protein sequence ID" value="MET3750610.1"/>
    <property type="molecule type" value="Genomic_DNA"/>
</dbReference>
<evidence type="ECO:0000313" key="2">
    <source>
        <dbReference type="Proteomes" id="UP001549106"/>
    </source>
</evidence>
<protein>
    <recommendedName>
        <fullName evidence="3">EcsC family protein</fullName>
    </recommendedName>
</protein>
<organism evidence="1 2">
    <name type="scientific">Blautia caecimuris</name>
    <dbReference type="NCBI Taxonomy" id="1796615"/>
    <lineage>
        <taxon>Bacteria</taxon>
        <taxon>Bacillati</taxon>
        <taxon>Bacillota</taxon>
        <taxon>Clostridia</taxon>
        <taxon>Lachnospirales</taxon>
        <taxon>Lachnospiraceae</taxon>
        <taxon>Blautia</taxon>
    </lineage>
</organism>
<dbReference type="Proteomes" id="UP001549106">
    <property type="component" value="Unassembled WGS sequence"/>
</dbReference>
<dbReference type="InterPro" id="IPR024787">
    <property type="entry name" value="EcsC"/>
</dbReference>
<evidence type="ECO:0000313" key="1">
    <source>
        <dbReference type="EMBL" id="MET3750610.1"/>
    </source>
</evidence>
<evidence type="ECO:0008006" key="3">
    <source>
        <dbReference type="Google" id="ProtNLM"/>
    </source>
</evidence>
<dbReference type="PANTHER" id="PTHR41260:SF1">
    <property type="entry name" value="PROTEIN ECSC"/>
    <property type="match status" value="1"/>
</dbReference>
<dbReference type="Pfam" id="PF12787">
    <property type="entry name" value="EcsC"/>
    <property type="match status" value="1"/>
</dbReference>
<comment type="caution">
    <text evidence="1">The sequence shown here is derived from an EMBL/GenBank/DDBJ whole genome shotgun (WGS) entry which is preliminary data.</text>
</comment>
<proteinExistence type="predicted"/>
<sequence length="267" mass="30922">MIKRKTPLEKELRLLEKQEKRYLEQRQKQNDSKLNKFLEDKVPDKLQETLEKAFCSAFRLIFLKGISVIEKTYKKEELEKDFKVQDYANQIKNDRKSLKSIRKNAGSTGRFNTLASGTAGLGMGLIGVGIPDIPVFTGFLLRSIYQIALKYGFSYEEEKEKKWILLLIQGAASYGEKQKAADKAVECYIQNELVDNSIPLDEIIQETARILSGELLYMKFLQGIPIVGVVGGAFDFKYMKEITTYAEIKYRKRYYRNLSEYDMIEKK</sequence>
<accession>A0ABV2M2B1</accession>
<keyword evidence="2" id="KW-1185">Reference proteome</keyword>
<reference evidence="1 2" key="1">
    <citation type="submission" date="2024-06" db="EMBL/GenBank/DDBJ databases">
        <title>Genomic Encyclopedia of Type Strains, Phase IV (KMG-IV): sequencing the most valuable type-strain genomes for metagenomic binning, comparative biology and taxonomic classification.</title>
        <authorList>
            <person name="Goeker M."/>
        </authorList>
    </citation>
    <scope>NUCLEOTIDE SEQUENCE [LARGE SCALE GENOMIC DNA]</scope>
    <source>
        <strain evidence="1 2">DSM 29492</strain>
    </source>
</reference>
<name>A0ABV2M2B1_9FIRM</name>